<keyword evidence="2" id="KW-0812">Transmembrane</keyword>
<keyword evidence="2" id="KW-1133">Transmembrane helix</keyword>
<keyword evidence="2" id="KW-0472">Membrane</keyword>
<evidence type="ECO:0000256" key="2">
    <source>
        <dbReference type="SAM" id="Phobius"/>
    </source>
</evidence>
<keyword evidence="5" id="KW-1185">Reference proteome</keyword>
<dbReference type="RefSeq" id="WP_192039347.1">
    <property type="nucleotide sequence ID" value="NZ_JACYWE010000005.1"/>
</dbReference>
<evidence type="ECO:0000256" key="1">
    <source>
        <dbReference type="SAM" id="MobiDB-lite"/>
    </source>
</evidence>
<sequence length="232" mass="24593">MVEKRGSSYPRVRRIGALLVIVLAVLVVVIIFTRGDEQTGSAGDASTTASTTAAESDGEGRVVRIDHGDPRQERRVVITIVEDYTCEACAAFAEQYRVVLRSLVTTFDAAVEHVPVAADDDAAALRLANASLCVADDTIEDWMAFRSAMFDLGTVGGGAAMVADQQLVRIAQATGASHSVTACIVENRYAAELEAATARWSSAGVELPHIEINGEPYEPSTPADLSALVRGQ</sequence>
<dbReference type="EMBL" id="JACYWE010000005">
    <property type="protein sequence ID" value="MBD8506895.1"/>
    <property type="molecule type" value="Genomic_DNA"/>
</dbReference>
<protein>
    <submittedName>
        <fullName evidence="4">Thioredoxin domain-containing protein</fullName>
    </submittedName>
</protein>
<organism evidence="4 5">
    <name type="scientific">Lolliginicoccus lacisalsi</name>
    <dbReference type="NCBI Taxonomy" id="2742202"/>
    <lineage>
        <taxon>Bacteria</taxon>
        <taxon>Bacillati</taxon>
        <taxon>Actinomycetota</taxon>
        <taxon>Actinomycetes</taxon>
        <taxon>Mycobacteriales</taxon>
        <taxon>Hoyosellaceae</taxon>
        <taxon>Lolliginicoccus</taxon>
    </lineage>
</organism>
<reference evidence="4" key="1">
    <citation type="submission" date="2020-09" db="EMBL/GenBank/DDBJ databases">
        <title>Hoyosella lacisalsi sp. nov., a halotolerant actinobacterium isolated from soil of Lake Gudzhirganskoe.</title>
        <authorList>
            <person name="Yang Q."/>
            <person name="Guo P.Y."/>
            <person name="Liu S.W."/>
            <person name="Li F.N."/>
            <person name="Sun C.H."/>
        </authorList>
    </citation>
    <scope>NUCLEOTIDE SEQUENCE</scope>
    <source>
        <strain evidence="4">G463</strain>
    </source>
</reference>
<evidence type="ECO:0000259" key="3">
    <source>
        <dbReference type="Pfam" id="PF13462"/>
    </source>
</evidence>
<feature type="region of interest" description="Disordered" evidence="1">
    <location>
        <begin position="38"/>
        <end position="60"/>
    </location>
</feature>
<feature type="transmembrane region" description="Helical" evidence="2">
    <location>
        <begin position="12"/>
        <end position="32"/>
    </location>
</feature>
<gene>
    <name evidence="4" type="ORF">HT102_10385</name>
</gene>
<proteinExistence type="predicted"/>
<dbReference type="InterPro" id="IPR036249">
    <property type="entry name" value="Thioredoxin-like_sf"/>
</dbReference>
<feature type="domain" description="Thioredoxin-like fold" evidence="3">
    <location>
        <begin position="75"/>
        <end position="229"/>
    </location>
</feature>
<accession>A0A927JDM6</accession>
<dbReference type="InterPro" id="IPR012336">
    <property type="entry name" value="Thioredoxin-like_fold"/>
</dbReference>
<dbReference type="SUPFAM" id="SSF52833">
    <property type="entry name" value="Thioredoxin-like"/>
    <property type="match status" value="1"/>
</dbReference>
<dbReference type="AlphaFoldDB" id="A0A927JDM6"/>
<evidence type="ECO:0000313" key="5">
    <source>
        <dbReference type="Proteomes" id="UP000642993"/>
    </source>
</evidence>
<feature type="compositionally biased region" description="Low complexity" evidence="1">
    <location>
        <begin position="39"/>
        <end position="55"/>
    </location>
</feature>
<evidence type="ECO:0000313" key="4">
    <source>
        <dbReference type="EMBL" id="MBD8506895.1"/>
    </source>
</evidence>
<dbReference type="Pfam" id="PF13462">
    <property type="entry name" value="Thioredoxin_4"/>
    <property type="match status" value="1"/>
</dbReference>
<name>A0A927JDM6_9ACTN</name>
<dbReference type="Proteomes" id="UP000642993">
    <property type="component" value="Unassembled WGS sequence"/>
</dbReference>
<dbReference type="Gene3D" id="3.40.30.10">
    <property type="entry name" value="Glutaredoxin"/>
    <property type="match status" value="1"/>
</dbReference>
<comment type="caution">
    <text evidence="4">The sequence shown here is derived from an EMBL/GenBank/DDBJ whole genome shotgun (WGS) entry which is preliminary data.</text>
</comment>